<feature type="non-terminal residue" evidence="2">
    <location>
        <position position="321"/>
    </location>
</feature>
<evidence type="ECO:0000313" key="2">
    <source>
        <dbReference type="EMBL" id="KAF9578404.1"/>
    </source>
</evidence>
<feature type="region of interest" description="Disordered" evidence="1">
    <location>
        <begin position="23"/>
        <end position="51"/>
    </location>
</feature>
<feature type="region of interest" description="Disordered" evidence="1">
    <location>
        <begin position="140"/>
        <end position="161"/>
    </location>
</feature>
<gene>
    <name evidence="2" type="ORF">BGW38_005800</name>
</gene>
<proteinExistence type="predicted"/>
<dbReference type="Proteomes" id="UP000780801">
    <property type="component" value="Unassembled WGS sequence"/>
</dbReference>
<accession>A0A9P6FNC7</accession>
<name>A0A9P6FNC7_9FUNG</name>
<comment type="caution">
    <text evidence="2">The sequence shown here is derived from an EMBL/GenBank/DDBJ whole genome shotgun (WGS) entry which is preliminary data.</text>
</comment>
<evidence type="ECO:0000256" key="1">
    <source>
        <dbReference type="SAM" id="MobiDB-lite"/>
    </source>
</evidence>
<evidence type="ECO:0000313" key="3">
    <source>
        <dbReference type="Proteomes" id="UP000780801"/>
    </source>
</evidence>
<reference evidence="2" key="1">
    <citation type="journal article" date="2020" name="Fungal Divers.">
        <title>Resolving the Mortierellaceae phylogeny through synthesis of multi-gene phylogenetics and phylogenomics.</title>
        <authorList>
            <person name="Vandepol N."/>
            <person name="Liber J."/>
            <person name="Desiro A."/>
            <person name="Na H."/>
            <person name="Kennedy M."/>
            <person name="Barry K."/>
            <person name="Grigoriev I.V."/>
            <person name="Miller A.N."/>
            <person name="O'Donnell K."/>
            <person name="Stajich J.E."/>
            <person name="Bonito G."/>
        </authorList>
    </citation>
    <scope>NUCLEOTIDE SEQUENCE</scope>
    <source>
        <strain evidence="2">KOD1015</strain>
    </source>
</reference>
<dbReference type="AlphaFoldDB" id="A0A9P6FNC7"/>
<dbReference type="EMBL" id="JAABOA010003687">
    <property type="protein sequence ID" value="KAF9578404.1"/>
    <property type="molecule type" value="Genomic_DNA"/>
</dbReference>
<protein>
    <submittedName>
        <fullName evidence="2">Uncharacterized protein</fullName>
    </submittedName>
</protein>
<organism evidence="2 3">
    <name type="scientific">Lunasporangiospora selenospora</name>
    <dbReference type="NCBI Taxonomy" id="979761"/>
    <lineage>
        <taxon>Eukaryota</taxon>
        <taxon>Fungi</taxon>
        <taxon>Fungi incertae sedis</taxon>
        <taxon>Mucoromycota</taxon>
        <taxon>Mortierellomycotina</taxon>
        <taxon>Mortierellomycetes</taxon>
        <taxon>Mortierellales</taxon>
        <taxon>Mortierellaceae</taxon>
        <taxon>Lunasporangiospora</taxon>
    </lineage>
</organism>
<sequence length="321" mass="33881">MQVHSSSPYSILASHSQLPYNPDMFASAPAAPQPPQSPQYTLQSDAPQPGSEDMFFALERLLMGISPFPPSIPTLAKPTCPPSLDDQLMAEISSTTAPSAGSPIPSIVLNEQSLDLLQQFYQSQDNTQMNGAAFQLPQYESSDCSSSTSRSASPPSSPYSYASSLVSSPAMPVLDSTTNATIQDPYWLSSSNGFVQPQQPQSHNQEWDISLFDQMSLPLTMTDLENYVSPAAASLNANGFVPTIAQQTHSLKQATTASGKRLASAVKKAHHRRTSSVCSALSAYETPAALREHRASSISSVCSSSSAATAAAVAAVTATSG</sequence>
<keyword evidence="3" id="KW-1185">Reference proteome</keyword>